<dbReference type="Pfam" id="PF09375">
    <property type="entry name" value="Peptidase_M75"/>
    <property type="match status" value="1"/>
</dbReference>
<comment type="subcellular location">
    <subcellularLocation>
        <location evidence="1">Cell envelope</location>
    </subcellularLocation>
</comment>
<feature type="chain" id="PRO_5014387361" description="Imelysin-like domain-containing protein" evidence="3">
    <location>
        <begin position="31"/>
        <end position="352"/>
    </location>
</feature>
<sequence>MTFPLGLNQDWAVKLSLLLLTAALTGMAGAAPLDGVKTYLGGKLAVQAAGTAQLTRAADRYYALAKAAGFDYRKLAKNAQTRAVLQEARAGWSKASPAYEEIEGIVAGVDALSRFDLILDAGTSAAEGGEAVVPFDLKLPNGRVLPKPGNLFGVNEAALWGTVKAFGSGVPFDVNGNGRIDFGDGLPDANVLKAAAAELNRQTLALRRAAGAWTPTRADVFGALAGNVPTVGPVFFENWKTSRFVLGGRSRRTDFVVISRLSDLGGNVRSWQAMYAGLSPDVRARSAPLDAQIRAGLGDLAAFVGRLEAQERRRRFTPEQAETLQAEAQNRATAITGRLTQAAALLGVRVGE</sequence>
<dbReference type="InterPro" id="IPR038352">
    <property type="entry name" value="Imelysin_sf"/>
</dbReference>
<dbReference type="EMBL" id="BFAG01000004">
    <property type="protein sequence ID" value="GBF05456.1"/>
    <property type="molecule type" value="Genomic_DNA"/>
</dbReference>
<reference evidence="6" key="1">
    <citation type="submission" date="2018-01" db="EMBL/GenBank/DDBJ databases">
        <title>Draft Genome Sequence of the Radioresistant Bacterium Deinococcus aerius TR0125, Isolated from the Higher Atmosphere above Japan.</title>
        <authorList>
            <person name="Satoh K."/>
            <person name="Arai H."/>
            <person name="Sanzen T."/>
            <person name="Kawaguchi Y."/>
            <person name="Hayashi H."/>
            <person name="Yokobori S."/>
            <person name="Yamagishi A."/>
            <person name="Oono Y."/>
            <person name="Narumi I."/>
        </authorList>
    </citation>
    <scope>NUCLEOTIDE SEQUENCE [LARGE SCALE GENOMIC DNA]</scope>
    <source>
        <strain evidence="6">TR0125</strain>
    </source>
</reference>
<organism evidence="5 6">
    <name type="scientific">Deinococcus aerius</name>
    <dbReference type="NCBI Taxonomy" id="200253"/>
    <lineage>
        <taxon>Bacteria</taxon>
        <taxon>Thermotogati</taxon>
        <taxon>Deinococcota</taxon>
        <taxon>Deinococci</taxon>
        <taxon>Deinococcales</taxon>
        <taxon>Deinococcaceae</taxon>
        <taxon>Deinococcus</taxon>
    </lineage>
</organism>
<feature type="signal peptide" evidence="3">
    <location>
        <begin position="1"/>
        <end position="30"/>
    </location>
</feature>
<evidence type="ECO:0000313" key="5">
    <source>
        <dbReference type="EMBL" id="GBF05456.1"/>
    </source>
</evidence>
<evidence type="ECO:0000256" key="2">
    <source>
        <dbReference type="ARBA" id="ARBA00022729"/>
    </source>
</evidence>
<dbReference type="AlphaFoldDB" id="A0A2I9D494"/>
<evidence type="ECO:0000256" key="3">
    <source>
        <dbReference type="SAM" id="SignalP"/>
    </source>
</evidence>
<dbReference type="Gene3D" id="1.20.1420.20">
    <property type="entry name" value="M75 peptidase, HXXE motif"/>
    <property type="match status" value="1"/>
</dbReference>
<dbReference type="Proteomes" id="UP000236569">
    <property type="component" value="Unassembled WGS sequence"/>
</dbReference>
<evidence type="ECO:0000259" key="4">
    <source>
        <dbReference type="Pfam" id="PF09375"/>
    </source>
</evidence>
<keyword evidence="2 3" id="KW-0732">Signal</keyword>
<dbReference type="InterPro" id="IPR018976">
    <property type="entry name" value="Imelysin-like"/>
</dbReference>
<evidence type="ECO:0000256" key="1">
    <source>
        <dbReference type="ARBA" id="ARBA00004196"/>
    </source>
</evidence>
<gene>
    <name evidence="5" type="ORF">DAERI_040216</name>
</gene>
<proteinExistence type="predicted"/>
<accession>A0A2I9D494</accession>
<dbReference type="GO" id="GO:0030313">
    <property type="term" value="C:cell envelope"/>
    <property type="evidence" value="ECO:0007669"/>
    <property type="project" value="UniProtKB-SubCell"/>
</dbReference>
<name>A0A2I9D494_9DEIO</name>
<protein>
    <recommendedName>
        <fullName evidence="4">Imelysin-like domain-containing protein</fullName>
    </recommendedName>
</protein>
<evidence type="ECO:0000313" key="6">
    <source>
        <dbReference type="Proteomes" id="UP000236569"/>
    </source>
</evidence>
<keyword evidence="6" id="KW-1185">Reference proteome</keyword>
<feature type="domain" description="Imelysin-like" evidence="4">
    <location>
        <begin position="51"/>
        <end position="334"/>
    </location>
</feature>
<comment type="caution">
    <text evidence="5">The sequence shown here is derived from an EMBL/GenBank/DDBJ whole genome shotgun (WGS) entry which is preliminary data.</text>
</comment>